<dbReference type="GO" id="GO:0042597">
    <property type="term" value="C:periplasmic space"/>
    <property type="evidence" value="ECO:0007669"/>
    <property type="project" value="InterPro"/>
</dbReference>
<dbReference type="SUPFAM" id="SSF48230">
    <property type="entry name" value="Chondroitin AC/alginate lyase"/>
    <property type="match status" value="1"/>
</dbReference>
<accession>A0A4R6SIL6</accession>
<organism evidence="5 6">
    <name type="scientific">Labedaea rhizosphaerae</name>
    <dbReference type="NCBI Taxonomy" id="598644"/>
    <lineage>
        <taxon>Bacteria</taxon>
        <taxon>Bacillati</taxon>
        <taxon>Actinomycetota</taxon>
        <taxon>Actinomycetes</taxon>
        <taxon>Pseudonocardiales</taxon>
        <taxon>Pseudonocardiaceae</taxon>
        <taxon>Labedaea</taxon>
    </lineage>
</organism>
<dbReference type="Proteomes" id="UP000295444">
    <property type="component" value="Unassembled WGS sequence"/>
</dbReference>
<keyword evidence="1 3" id="KW-0732">Signal</keyword>
<gene>
    <name evidence="5" type="ORF">EV186_102694</name>
</gene>
<feature type="signal peptide" evidence="3">
    <location>
        <begin position="1"/>
        <end position="24"/>
    </location>
</feature>
<evidence type="ECO:0000313" key="5">
    <source>
        <dbReference type="EMBL" id="TDQ00828.1"/>
    </source>
</evidence>
<dbReference type="RefSeq" id="WP_133849490.1">
    <property type="nucleotide sequence ID" value="NZ_SNXZ01000002.1"/>
</dbReference>
<dbReference type="EMBL" id="SNXZ01000002">
    <property type="protein sequence ID" value="TDQ00828.1"/>
    <property type="molecule type" value="Genomic_DNA"/>
</dbReference>
<evidence type="ECO:0000259" key="4">
    <source>
        <dbReference type="Pfam" id="PF05426"/>
    </source>
</evidence>
<evidence type="ECO:0000256" key="2">
    <source>
        <dbReference type="ARBA" id="ARBA00023239"/>
    </source>
</evidence>
<dbReference type="InterPro" id="IPR008397">
    <property type="entry name" value="Alginate_lyase_dom"/>
</dbReference>
<evidence type="ECO:0000256" key="1">
    <source>
        <dbReference type="ARBA" id="ARBA00022729"/>
    </source>
</evidence>
<reference evidence="5 6" key="1">
    <citation type="submission" date="2019-03" db="EMBL/GenBank/DDBJ databases">
        <title>Genomic Encyclopedia of Type Strains, Phase IV (KMG-IV): sequencing the most valuable type-strain genomes for metagenomic binning, comparative biology and taxonomic classification.</title>
        <authorList>
            <person name="Goeker M."/>
        </authorList>
    </citation>
    <scope>NUCLEOTIDE SEQUENCE [LARGE SCALE GENOMIC DNA]</scope>
    <source>
        <strain evidence="5 6">DSM 45361</strain>
    </source>
</reference>
<name>A0A4R6SIL6_LABRH</name>
<keyword evidence="6" id="KW-1185">Reference proteome</keyword>
<feature type="domain" description="Alginate lyase" evidence="4">
    <location>
        <begin position="80"/>
        <end position="365"/>
    </location>
</feature>
<protein>
    <submittedName>
        <fullName evidence="5">Alginate lyase</fullName>
    </submittedName>
</protein>
<dbReference type="GO" id="GO:0016829">
    <property type="term" value="F:lyase activity"/>
    <property type="evidence" value="ECO:0007669"/>
    <property type="project" value="UniProtKB-KW"/>
</dbReference>
<dbReference type="OrthoDB" id="7210452at2"/>
<dbReference type="Pfam" id="PF05426">
    <property type="entry name" value="Alginate_lyase"/>
    <property type="match status" value="1"/>
</dbReference>
<keyword evidence="2 5" id="KW-0456">Lyase</keyword>
<evidence type="ECO:0000313" key="6">
    <source>
        <dbReference type="Proteomes" id="UP000295444"/>
    </source>
</evidence>
<sequence>MLLRRVVLTTFAVLGLTASAVAPADAWPGVPAVPNTVVLDGKQLLRTKVAVLTGDPTARRALGNLLTQARADLTAGPWAVTDKTLLPPSGDKHDYLSLAPYWWGTSPVTDDNPYGCPYVQRDGQRNPLVDSIPDHAARGAAFGAIYRLTLAWYYTGDPRYAERAALDLRTWFLDPATKMNPNMNFAQGIPCKVDGRGIGIIEFSYAFTQVIDATSILGSGAPGWSRADQQGMTDWYRAFLGWLRDSKNGKDEAAAANNHGSFYDMMTAALALGTGDRELAAAIVRGTETKRINVQIRADGYQPLESTWTRSWHYFTFNLVALTRLAQIGEHVHVDLWHYVNPSGAGLFTAADYLIPGATQGQSVWPDPELDFRQYAALDVLHAAADAGDAKARAALPDVPVEPGGDLYPVRPAAEQLDDIATTS</sequence>
<feature type="chain" id="PRO_5038355395" evidence="3">
    <location>
        <begin position="25"/>
        <end position="424"/>
    </location>
</feature>
<comment type="caution">
    <text evidence="5">The sequence shown here is derived from an EMBL/GenBank/DDBJ whole genome shotgun (WGS) entry which is preliminary data.</text>
</comment>
<dbReference type="InterPro" id="IPR008929">
    <property type="entry name" value="Chondroitin_lyas"/>
</dbReference>
<proteinExistence type="predicted"/>
<evidence type="ECO:0000256" key="3">
    <source>
        <dbReference type="SAM" id="SignalP"/>
    </source>
</evidence>
<dbReference type="Gene3D" id="1.50.10.100">
    <property type="entry name" value="Chondroitin AC/alginate lyase"/>
    <property type="match status" value="1"/>
</dbReference>
<dbReference type="AlphaFoldDB" id="A0A4R6SIL6"/>